<sequence>RGFSSFKFLPYSDDHIIVAIKSEENDGQIASYITAFTINGDIVLKEELIEEGIKYEGIEFI</sequence>
<keyword evidence="3" id="KW-0378">Hydrolase</keyword>
<dbReference type="GO" id="GO:0030166">
    <property type="term" value="P:proteoglycan biosynthetic process"/>
    <property type="evidence" value="ECO:0007669"/>
    <property type="project" value="TreeGrafter"/>
</dbReference>
<dbReference type="STRING" id="299467.A0A443SEC4"/>
<dbReference type="Gene3D" id="2.120.10.100">
    <property type="entry name" value="Apyrase"/>
    <property type="match status" value="1"/>
</dbReference>
<keyword evidence="8" id="KW-1185">Reference proteome</keyword>
<feature type="non-terminal residue" evidence="7">
    <location>
        <position position="1"/>
    </location>
</feature>
<dbReference type="EMBL" id="NCKV01003305">
    <property type="protein sequence ID" value="RWS25866.1"/>
    <property type="molecule type" value="Genomic_DNA"/>
</dbReference>
<dbReference type="PANTHER" id="PTHR13023:SF3">
    <property type="entry name" value="SOLUBLE CALCIUM-ACTIVATED NUCLEOTIDASE 1"/>
    <property type="match status" value="1"/>
</dbReference>
<protein>
    <submittedName>
        <fullName evidence="7">Soluble calcium-activated nucleotidase 1-like isoform X1</fullName>
    </submittedName>
</protein>
<dbReference type="GO" id="GO:0045134">
    <property type="term" value="F:UDP phosphatase activity"/>
    <property type="evidence" value="ECO:0007669"/>
    <property type="project" value="TreeGrafter"/>
</dbReference>
<comment type="cofactor">
    <cofactor evidence="1 6">
        <name>Ca(2+)</name>
        <dbReference type="ChEBI" id="CHEBI:29108"/>
    </cofactor>
</comment>
<name>A0A443SEC4_9ACAR</name>
<dbReference type="SUPFAM" id="SSF101887">
    <property type="entry name" value="Apyrase"/>
    <property type="match status" value="1"/>
</dbReference>
<dbReference type="OrthoDB" id="7945163at2759"/>
<feature type="binding site" evidence="6">
    <location>
        <position position="56"/>
    </location>
    <ligand>
        <name>Ca(2+)</name>
        <dbReference type="ChEBI" id="CHEBI:29108"/>
    </ligand>
</feature>
<dbReference type="GO" id="GO:0005509">
    <property type="term" value="F:calcium ion binding"/>
    <property type="evidence" value="ECO:0007669"/>
    <property type="project" value="InterPro"/>
</dbReference>
<feature type="binding site" evidence="6">
    <location>
        <position position="4"/>
    </location>
    <ligand>
        <name>Ca(2+)</name>
        <dbReference type="ChEBI" id="CHEBI:29108"/>
    </ligand>
</feature>
<keyword evidence="2 6" id="KW-0479">Metal-binding</keyword>
<evidence type="ECO:0000256" key="6">
    <source>
        <dbReference type="PIRSR" id="PIRSR609283-1"/>
    </source>
</evidence>
<dbReference type="VEuPathDB" id="VectorBase:LDEU006173"/>
<comment type="similarity">
    <text evidence="5">Belongs to the apyrase family.</text>
</comment>
<dbReference type="InterPro" id="IPR036258">
    <property type="entry name" value="Apyrase_sf"/>
</dbReference>
<evidence type="ECO:0000256" key="4">
    <source>
        <dbReference type="ARBA" id="ARBA00022837"/>
    </source>
</evidence>
<gene>
    <name evidence="7" type="ORF">B4U80_02586</name>
</gene>
<dbReference type="PANTHER" id="PTHR13023">
    <property type="entry name" value="APYRASE"/>
    <property type="match status" value="1"/>
</dbReference>
<evidence type="ECO:0000256" key="3">
    <source>
        <dbReference type="ARBA" id="ARBA00022801"/>
    </source>
</evidence>
<proteinExistence type="inferred from homology"/>
<evidence type="ECO:0000256" key="2">
    <source>
        <dbReference type="ARBA" id="ARBA00022723"/>
    </source>
</evidence>
<evidence type="ECO:0000256" key="5">
    <source>
        <dbReference type="ARBA" id="ARBA00025738"/>
    </source>
</evidence>
<evidence type="ECO:0000313" key="8">
    <source>
        <dbReference type="Proteomes" id="UP000288716"/>
    </source>
</evidence>
<keyword evidence="4 6" id="KW-0106">Calcium</keyword>
<dbReference type="Proteomes" id="UP000288716">
    <property type="component" value="Unassembled WGS sequence"/>
</dbReference>
<reference evidence="7 8" key="1">
    <citation type="journal article" date="2018" name="Gigascience">
        <title>Genomes of trombidid mites reveal novel predicted allergens and laterally-transferred genes associated with secondary metabolism.</title>
        <authorList>
            <person name="Dong X."/>
            <person name="Chaisiri K."/>
            <person name="Xia D."/>
            <person name="Armstrong S.D."/>
            <person name="Fang Y."/>
            <person name="Donnelly M.J."/>
            <person name="Kadowaki T."/>
            <person name="McGarry J.W."/>
            <person name="Darby A.C."/>
            <person name="Makepeace B.L."/>
        </authorList>
    </citation>
    <scope>NUCLEOTIDE SEQUENCE [LARGE SCALE GENOMIC DNA]</scope>
    <source>
        <strain evidence="7">UoL-UT</strain>
    </source>
</reference>
<dbReference type="InterPro" id="IPR009283">
    <property type="entry name" value="Apyrase"/>
</dbReference>
<accession>A0A443SEC4</accession>
<comment type="caution">
    <text evidence="7">The sequence shown here is derived from an EMBL/GenBank/DDBJ whole genome shotgun (WGS) entry which is preliminary data.</text>
</comment>
<evidence type="ECO:0000256" key="1">
    <source>
        <dbReference type="ARBA" id="ARBA00001913"/>
    </source>
</evidence>
<evidence type="ECO:0000313" key="7">
    <source>
        <dbReference type="EMBL" id="RWS25866.1"/>
    </source>
</evidence>
<dbReference type="AlphaFoldDB" id="A0A443SEC4"/>
<organism evidence="7 8">
    <name type="scientific">Leptotrombidium deliense</name>
    <dbReference type="NCBI Taxonomy" id="299467"/>
    <lineage>
        <taxon>Eukaryota</taxon>
        <taxon>Metazoa</taxon>
        <taxon>Ecdysozoa</taxon>
        <taxon>Arthropoda</taxon>
        <taxon>Chelicerata</taxon>
        <taxon>Arachnida</taxon>
        <taxon>Acari</taxon>
        <taxon>Acariformes</taxon>
        <taxon>Trombidiformes</taxon>
        <taxon>Prostigmata</taxon>
        <taxon>Anystina</taxon>
        <taxon>Parasitengona</taxon>
        <taxon>Trombiculoidea</taxon>
        <taxon>Trombiculidae</taxon>
        <taxon>Leptotrombidium</taxon>
    </lineage>
</organism>
<dbReference type="GO" id="GO:0004382">
    <property type="term" value="F:GDP phosphatase activity"/>
    <property type="evidence" value="ECO:0007669"/>
    <property type="project" value="TreeGrafter"/>
</dbReference>
<dbReference type="Pfam" id="PF06079">
    <property type="entry name" value="Apyrase"/>
    <property type="match status" value="1"/>
</dbReference>